<reference evidence="18" key="1">
    <citation type="submission" date="2024-05" db="EMBL/GenBank/DDBJ databases">
        <title>Planctomycetes of the genus Singulisphaera possess chitinolytic capabilities.</title>
        <authorList>
            <person name="Ivanova A."/>
        </authorList>
    </citation>
    <scope>NUCLEOTIDE SEQUENCE</scope>
    <source>
        <strain evidence="18">Ch08T</strain>
    </source>
</reference>
<evidence type="ECO:0000256" key="11">
    <source>
        <dbReference type="ARBA" id="ARBA00023136"/>
    </source>
</evidence>
<evidence type="ECO:0000256" key="15">
    <source>
        <dbReference type="SAM" id="MobiDB-lite"/>
    </source>
</evidence>
<dbReference type="RefSeq" id="WP_406700011.1">
    <property type="nucleotide sequence ID" value="NZ_CP155447.1"/>
</dbReference>
<gene>
    <name evidence="18" type="ORF">V5E97_14325</name>
</gene>
<evidence type="ECO:0000256" key="6">
    <source>
        <dbReference type="ARBA" id="ARBA00022692"/>
    </source>
</evidence>
<dbReference type="EMBL" id="CP155447">
    <property type="protein sequence ID" value="XBH07168.1"/>
    <property type="molecule type" value="Genomic_DNA"/>
</dbReference>
<feature type="compositionally biased region" description="Basic residues" evidence="15">
    <location>
        <begin position="191"/>
        <end position="206"/>
    </location>
</feature>
<evidence type="ECO:0000259" key="17">
    <source>
        <dbReference type="Pfam" id="PF22461"/>
    </source>
</evidence>
<dbReference type="Pfam" id="PF02563">
    <property type="entry name" value="Poly_export"/>
    <property type="match status" value="1"/>
</dbReference>
<keyword evidence="14" id="KW-0449">Lipoprotein</keyword>
<evidence type="ECO:0000256" key="12">
    <source>
        <dbReference type="ARBA" id="ARBA00023139"/>
    </source>
</evidence>
<comment type="subcellular location">
    <subcellularLocation>
        <location evidence="1">Cell outer membrane</location>
        <topology evidence="1">Multi-pass membrane protein</topology>
    </subcellularLocation>
</comment>
<keyword evidence="5" id="KW-0762">Sugar transport</keyword>
<dbReference type="InterPro" id="IPR054765">
    <property type="entry name" value="SLBB_dom"/>
</dbReference>
<evidence type="ECO:0000256" key="5">
    <source>
        <dbReference type="ARBA" id="ARBA00022597"/>
    </source>
</evidence>
<evidence type="ECO:0000256" key="1">
    <source>
        <dbReference type="ARBA" id="ARBA00004571"/>
    </source>
</evidence>
<comment type="similarity">
    <text evidence="2">Belongs to the BexD/CtrA/VexA family.</text>
</comment>
<protein>
    <submittedName>
        <fullName evidence="18">SLBB domain-containing protein</fullName>
    </submittedName>
</protein>
<dbReference type="GO" id="GO:0046930">
    <property type="term" value="C:pore complex"/>
    <property type="evidence" value="ECO:0007669"/>
    <property type="project" value="UniProtKB-KW"/>
</dbReference>
<keyword evidence="11" id="KW-0472">Membrane</keyword>
<evidence type="ECO:0000313" key="18">
    <source>
        <dbReference type="EMBL" id="XBH07168.1"/>
    </source>
</evidence>
<dbReference type="GO" id="GO:0015288">
    <property type="term" value="F:porin activity"/>
    <property type="evidence" value="ECO:0007669"/>
    <property type="project" value="UniProtKB-KW"/>
</dbReference>
<dbReference type="PANTHER" id="PTHR33619">
    <property type="entry name" value="POLYSACCHARIDE EXPORT PROTEIN GFCE-RELATED"/>
    <property type="match status" value="1"/>
</dbReference>
<evidence type="ECO:0000256" key="3">
    <source>
        <dbReference type="ARBA" id="ARBA00022448"/>
    </source>
</evidence>
<name>A0AAU7CQ80_9BACT</name>
<dbReference type="Gene3D" id="3.30.1950.10">
    <property type="entry name" value="wza like domain"/>
    <property type="match status" value="1"/>
</dbReference>
<evidence type="ECO:0000259" key="16">
    <source>
        <dbReference type="Pfam" id="PF02563"/>
    </source>
</evidence>
<evidence type="ECO:0000256" key="14">
    <source>
        <dbReference type="ARBA" id="ARBA00023288"/>
    </source>
</evidence>
<dbReference type="Gene3D" id="3.10.560.10">
    <property type="entry name" value="Outer membrane lipoprotein wza domain like"/>
    <property type="match status" value="1"/>
</dbReference>
<evidence type="ECO:0000256" key="2">
    <source>
        <dbReference type="ARBA" id="ARBA00009450"/>
    </source>
</evidence>
<keyword evidence="6" id="KW-0812">Transmembrane</keyword>
<keyword evidence="13" id="KW-0998">Cell outer membrane</keyword>
<evidence type="ECO:0000256" key="8">
    <source>
        <dbReference type="ARBA" id="ARBA00023047"/>
    </source>
</evidence>
<keyword evidence="12" id="KW-0564">Palmitate</keyword>
<keyword evidence="9" id="KW-0406">Ion transport</keyword>
<evidence type="ECO:0000256" key="10">
    <source>
        <dbReference type="ARBA" id="ARBA00023114"/>
    </source>
</evidence>
<dbReference type="GO" id="GO:0006811">
    <property type="term" value="P:monoatomic ion transport"/>
    <property type="evidence" value="ECO:0007669"/>
    <property type="project" value="UniProtKB-KW"/>
</dbReference>
<keyword evidence="4" id="KW-1134">Transmembrane beta strand</keyword>
<accession>A0AAU7CQ80</accession>
<dbReference type="GO" id="GO:0015159">
    <property type="term" value="F:polysaccharide transmembrane transporter activity"/>
    <property type="evidence" value="ECO:0007669"/>
    <property type="project" value="InterPro"/>
</dbReference>
<keyword evidence="10" id="KW-0626">Porin</keyword>
<organism evidence="18">
    <name type="scientific">Singulisphaera sp. Ch08</name>
    <dbReference type="NCBI Taxonomy" id="3120278"/>
    <lineage>
        <taxon>Bacteria</taxon>
        <taxon>Pseudomonadati</taxon>
        <taxon>Planctomycetota</taxon>
        <taxon>Planctomycetia</taxon>
        <taxon>Isosphaerales</taxon>
        <taxon>Isosphaeraceae</taxon>
        <taxon>Singulisphaera</taxon>
    </lineage>
</organism>
<dbReference type="Pfam" id="PF22461">
    <property type="entry name" value="SLBB_2"/>
    <property type="match status" value="1"/>
</dbReference>
<keyword evidence="8" id="KW-0625">Polysaccharide transport</keyword>
<dbReference type="GO" id="GO:0009279">
    <property type="term" value="C:cell outer membrane"/>
    <property type="evidence" value="ECO:0007669"/>
    <property type="project" value="UniProtKB-SubCell"/>
</dbReference>
<feature type="domain" description="SLBB" evidence="17">
    <location>
        <begin position="281"/>
        <end position="364"/>
    </location>
</feature>
<keyword evidence="3" id="KW-0813">Transport</keyword>
<dbReference type="InterPro" id="IPR003715">
    <property type="entry name" value="Poly_export_N"/>
</dbReference>
<feature type="region of interest" description="Disordered" evidence="15">
    <location>
        <begin position="156"/>
        <end position="256"/>
    </location>
</feature>
<keyword evidence="7" id="KW-0732">Signal</keyword>
<dbReference type="InterPro" id="IPR049712">
    <property type="entry name" value="Poly_export"/>
</dbReference>
<feature type="compositionally biased region" description="Basic and acidic residues" evidence="15">
    <location>
        <begin position="224"/>
        <end position="239"/>
    </location>
</feature>
<evidence type="ECO:0000256" key="7">
    <source>
        <dbReference type="ARBA" id="ARBA00022729"/>
    </source>
</evidence>
<evidence type="ECO:0000256" key="13">
    <source>
        <dbReference type="ARBA" id="ARBA00023237"/>
    </source>
</evidence>
<sequence>MEILSLRARLGWSLLAFALPHQTHATPPAINSVPLPVRSFPSEEELRLFLEPRPLVAIPDDPPPREGAMFDLPYIIEPPDLILLEVLEALPGRPISGERLVRPDGTISVGFYGNIYIRGLTEEQAKAKILLHLREHVSDEYLGLFKCLGDAVRPSPVGAEAATDPAGSDAARLNRESVQPTEDNSEEARPAKPKSRGKKAKKRSRGRAAEVATTGRPEPVTTRQGEKDPNPSKPRKPEGESTSQSPIKPLDPLPSGFAPVMTVHPADSDRIFLDVTAYNSKNYYILGDVASPGRMPCTGNETVLDALNFARGFLATADQQNIRLIRPARGGKPIRIYQVDYQAITEKGDVTTNYQVFPGDRIVVGRNDVVKKTMELDRLAAPLDTIFNSILKSSFMAKSVKNLGDSALGASTRTEAQHVAILKVWAEFWSKALAEKEGVTFDETRLREALLRALEPAAKGAEETKPQ</sequence>
<evidence type="ECO:0000256" key="9">
    <source>
        <dbReference type="ARBA" id="ARBA00023065"/>
    </source>
</evidence>
<feature type="domain" description="Polysaccharide export protein N-terminal" evidence="16">
    <location>
        <begin position="73"/>
        <end position="135"/>
    </location>
</feature>
<proteinExistence type="inferred from homology"/>
<dbReference type="PANTHER" id="PTHR33619:SF3">
    <property type="entry name" value="POLYSACCHARIDE EXPORT PROTEIN GFCE-RELATED"/>
    <property type="match status" value="1"/>
</dbReference>
<dbReference type="AlphaFoldDB" id="A0AAU7CQ80"/>
<evidence type="ECO:0000256" key="4">
    <source>
        <dbReference type="ARBA" id="ARBA00022452"/>
    </source>
</evidence>